<keyword evidence="3" id="KW-1185">Reference proteome</keyword>
<evidence type="ECO:0000313" key="2">
    <source>
        <dbReference type="EMBL" id="WZN61200.1"/>
    </source>
</evidence>
<dbReference type="EMBL" id="CP151504">
    <property type="protein sequence ID" value="WZN61200.1"/>
    <property type="molecule type" value="Genomic_DNA"/>
</dbReference>
<evidence type="ECO:0000256" key="1">
    <source>
        <dbReference type="SAM" id="MobiDB-lite"/>
    </source>
</evidence>
<evidence type="ECO:0000313" key="3">
    <source>
        <dbReference type="Proteomes" id="UP001472866"/>
    </source>
</evidence>
<feature type="region of interest" description="Disordered" evidence="1">
    <location>
        <begin position="1"/>
        <end position="123"/>
    </location>
</feature>
<reference evidence="2 3" key="1">
    <citation type="submission" date="2024-03" db="EMBL/GenBank/DDBJ databases">
        <title>Complete genome sequence of the green alga Chloropicon roscoffensis RCC1871.</title>
        <authorList>
            <person name="Lemieux C."/>
            <person name="Pombert J.-F."/>
            <person name="Otis C."/>
            <person name="Turmel M."/>
        </authorList>
    </citation>
    <scope>NUCLEOTIDE SEQUENCE [LARGE SCALE GENOMIC DNA]</scope>
    <source>
        <strain evidence="2 3">RCC1871</strain>
    </source>
</reference>
<feature type="compositionally biased region" description="Basic residues" evidence="1">
    <location>
        <begin position="35"/>
        <end position="44"/>
    </location>
</feature>
<feature type="compositionally biased region" description="Basic residues" evidence="1">
    <location>
        <begin position="179"/>
        <end position="195"/>
    </location>
</feature>
<sequence length="195" mass="20805">MTGPKFPSLRELLGEGEGTTEPSHGKGQRPQPAQQRRKEHHRGNNGKGNAVSKPAGGGEGPRQRYFIETRAGEAVDLVKAAIMSRPPRPKRSPERFTDQAPRYQIDTYGSTGSPGAGDYDSPLSGRLGELLVASPGESPPEAVIAAPAPASVSEWSPASAVRIARQKARDCDIVPSNARPKKGKGAKRNLKLIEK</sequence>
<proteinExistence type="predicted"/>
<organism evidence="2 3">
    <name type="scientific">Chloropicon roscoffensis</name>
    <dbReference type="NCBI Taxonomy" id="1461544"/>
    <lineage>
        <taxon>Eukaryota</taxon>
        <taxon>Viridiplantae</taxon>
        <taxon>Chlorophyta</taxon>
        <taxon>Chloropicophyceae</taxon>
        <taxon>Chloropicales</taxon>
        <taxon>Chloropicaceae</taxon>
        <taxon>Chloropicon</taxon>
    </lineage>
</organism>
<dbReference type="AlphaFoldDB" id="A0AAX4P588"/>
<accession>A0AAX4P588</accession>
<protein>
    <submittedName>
        <fullName evidence="2">Uncharacterized protein</fullName>
    </submittedName>
</protein>
<name>A0AAX4P588_9CHLO</name>
<feature type="compositionally biased region" description="Basic and acidic residues" evidence="1">
    <location>
        <begin position="61"/>
        <end position="73"/>
    </location>
</feature>
<gene>
    <name evidence="2" type="ORF">HKI87_04g27340</name>
</gene>
<dbReference type="Proteomes" id="UP001472866">
    <property type="component" value="Chromosome 04"/>
</dbReference>
<feature type="region of interest" description="Disordered" evidence="1">
    <location>
        <begin position="174"/>
        <end position="195"/>
    </location>
</feature>